<feature type="domain" description="AMP-binding enzyme C-terminal" evidence="4">
    <location>
        <begin position="439"/>
        <end position="512"/>
    </location>
</feature>
<comment type="similarity">
    <text evidence="1">Belongs to the ATP-dependent AMP-binding enzyme family.</text>
</comment>
<dbReference type="Pfam" id="PF13193">
    <property type="entry name" value="AMP-binding_C"/>
    <property type="match status" value="1"/>
</dbReference>
<evidence type="ECO:0000256" key="2">
    <source>
        <dbReference type="ARBA" id="ARBA00022598"/>
    </source>
</evidence>
<evidence type="ECO:0000313" key="6">
    <source>
        <dbReference type="Proteomes" id="UP001363010"/>
    </source>
</evidence>
<evidence type="ECO:0000256" key="1">
    <source>
        <dbReference type="ARBA" id="ARBA00006432"/>
    </source>
</evidence>
<dbReference type="EMBL" id="JBBKZV010000037">
    <property type="protein sequence ID" value="MEJ8826601.1"/>
    <property type="molecule type" value="Genomic_DNA"/>
</dbReference>
<dbReference type="SUPFAM" id="SSF56801">
    <property type="entry name" value="Acetyl-CoA synthetase-like"/>
    <property type="match status" value="1"/>
</dbReference>
<evidence type="ECO:0000259" key="4">
    <source>
        <dbReference type="Pfam" id="PF13193"/>
    </source>
</evidence>
<dbReference type="InterPro" id="IPR000873">
    <property type="entry name" value="AMP-dep_synth/lig_dom"/>
</dbReference>
<protein>
    <submittedName>
        <fullName evidence="5">AMP-binding protein</fullName>
    </submittedName>
</protein>
<organism evidence="5 6">
    <name type="scientific">Variovorax humicola</name>
    <dbReference type="NCBI Taxonomy" id="1769758"/>
    <lineage>
        <taxon>Bacteria</taxon>
        <taxon>Pseudomonadati</taxon>
        <taxon>Pseudomonadota</taxon>
        <taxon>Betaproteobacteria</taxon>
        <taxon>Burkholderiales</taxon>
        <taxon>Comamonadaceae</taxon>
        <taxon>Variovorax</taxon>
    </lineage>
</organism>
<proteinExistence type="inferred from homology"/>
<dbReference type="InterPro" id="IPR025110">
    <property type="entry name" value="AMP-bd_C"/>
</dbReference>
<keyword evidence="6" id="KW-1185">Reference proteome</keyword>
<dbReference type="Proteomes" id="UP001363010">
    <property type="component" value="Unassembled WGS sequence"/>
</dbReference>
<sequence length="532" mass="55626">MSNTASPIVEGPALARALPSTTVPQFIREAIRRRPDALAMIDAPTGRTITCAALDQQIGRAAAGLAAQGFRPGDTLLICSPNSPEWVVVALAAMAAGGSVSGANPGYTVAELAQQLRDSKARFAFTVPPLLDTVRRAAEQTGCEHFIVAGVAEAGDALPLAGLLTSNGPEPLASADPDTLALLPFSSGTTGVPKGVMLTHRAIVANVCQIVQGSEWPQGMVSLAFLPMFHAMGFVLTTLSGLAAGGTLVTLPRFEPEAFLCAIASQRVTHVIAVPPVMQFLAGHPLVSTFDLSSLQLVGSGGAPMGAALEDRVCARLKCPTVQGYGMTEVGAVLTLVDTRGALRPGSVGQVVPGTQARVVDPATGRDLPRGEAGELWFRGPQLFAGYLGNPQSTAATLTADGWIRTGDIGRIDADGFVFITDRLKELIKVNGESVAPAELEALLMTHPAIADAAVIGRPDEYTGELPVAWVVPRSELDAEVLKAWFAERVASHKRLADVVAVDTIPRNPAGKPLRRVLRARDAERMESVGMS</sequence>
<evidence type="ECO:0000259" key="3">
    <source>
        <dbReference type="Pfam" id="PF00501"/>
    </source>
</evidence>
<comment type="caution">
    <text evidence="5">The sequence shown here is derived from an EMBL/GenBank/DDBJ whole genome shotgun (WGS) entry which is preliminary data.</text>
</comment>
<accession>A0ABU8W984</accession>
<dbReference type="Gene3D" id="3.40.50.12780">
    <property type="entry name" value="N-terminal domain of ligase-like"/>
    <property type="match status" value="1"/>
</dbReference>
<dbReference type="RefSeq" id="WP_340367639.1">
    <property type="nucleotide sequence ID" value="NZ_JBBKZV010000037.1"/>
</dbReference>
<dbReference type="PANTHER" id="PTHR24096:SF149">
    <property type="entry name" value="AMP-BINDING DOMAIN-CONTAINING PROTEIN-RELATED"/>
    <property type="match status" value="1"/>
</dbReference>
<dbReference type="Gene3D" id="3.30.300.30">
    <property type="match status" value="1"/>
</dbReference>
<gene>
    <name evidence="5" type="ORF">WKW80_32070</name>
</gene>
<dbReference type="Pfam" id="PF00501">
    <property type="entry name" value="AMP-binding"/>
    <property type="match status" value="1"/>
</dbReference>
<evidence type="ECO:0000313" key="5">
    <source>
        <dbReference type="EMBL" id="MEJ8826601.1"/>
    </source>
</evidence>
<dbReference type="InterPro" id="IPR042099">
    <property type="entry name" value="ANL_N_sf"/>
</dbReference>
<name>A0ABU8W984_9BURK</name>
<reference evidence="5 6" key="1">
    <citation type="submission" date="2024-03" db="EMBL/GenBank/DDBJ databases">
        <title>Novel species of the genus Variovorax.</title>
        <authorList>
            <person name="Liu Q."/>
            <person name="Xin Y.-H."/>
        </authorList>
    </citation>
    <scope>NUCLEOTIDE SEQUENCE [LARGE SCALE GENOMIC DNA]</scope>
    <source>
        <strain evidence="5 6">KACC 18501</strain>
    </source>
</reference>
<dbReference type="InterPro" id="IPR020845">
    <property type="entry name" value="AMP-binding_CS"/>
</dbReference>
<feature type="domain" description="AMP-dependent synthetase/ligase" evidence="3">
    <location>
        <begin position="28"/>
        <end position="388"/>
    </location>
</feature>
<dbReference type="PROSITE" id="PS00455">
    <property type="entry name" value="AMP_BINDING"/>
    <property type="match status" value="1"/>
</dbReference>
<keyword evidence="2" id="KW-0436">Ligase</keyword>
<dbReference type="InterPro" id="IPR045851">
    <property type="entry name" value="AMP-bd_C_sf"/>
</dbReference>
<dbReference type="PANTHER" id="PTHR24096">
    <property type="entry name" value="LONG-CHAIN-FATTY-ACID--COA LIGASE"/>
    <property type="match status" value="1"/>
</dbReference>